<gene>
    <name evidence="2" type="ORF">HK105_208814</name>
</gene>
<dbReference type="InterPro" id="IPR019182">
    <property type="entry name" value="Cytochrome_b-c1_su10_fun"/>
</dbReference>
<evidence type="ECO:0000313" key="2">
    <source>
        <dbReference type="EMBL" id="KAL2911713.1"/>
    </source>
</evidence>
<protein>
    <submittedName>
        <fullName evidence="2">Uncharacterized protein</fullName>
    </submittedName>
</protein>
<feature type="transmembrane region" description="Helical" evidence="1">
    <location>
        <begin position="15"/>
        <end position="34"/>
    </location>
</feature>
<name>A0ABR4MWS0_9FUNG</name>
<keyword evidence="1" id="KW-0812">Transmembrane</keyword>
<keyword evidence="1" id="KW-0472">Membrane</keyword>
<sequence length="66" mass="7442">MSAPLIPRTLINYPLSRSLVTWGVFAGVTALYLLEPTGLARRDIFVKLPIVGGFWQKRLDALERKD</sequence>
<reference evidence="2 3" key="1">
    <citation type="submission" date="2023-09" db="EMBL/GenBank/DDBJ databases">
        <title>Pangenome analysis of Batrachochytrium dendrobatidis and related Chytrids.</title>
        <authorList>
            <person name="Yacoub M.N."/>
            <person name="Stajich J.E."/>
            <person name="James T.Y."/>
        </authorList>
    </citation>
    <scope>NUCLEOTIDE SEQUENCE [LARGE SCALE GENOMIC DNA]</scope>
    <source>
        <strain evidence="2 3">JEL0888</strain>
    </source>
</reference>
<dbReference type="EMBL" id="JADGIZ020000090">
    <property type="protein sequence ID" value="KAL2911713.1"/>
    <property type="molecule type" value="Genomic_DNA"/>
</dbReference>
<accession>A0ABR4MWS0</accession>
<comment type="caution">
    <text evidence="2">The sequence shown here is derived from an EMBL/GenBank/DDBJ whole genome shotgun (WGS) entry which is preliminary data.</text>
</comment>
<proteinExistence type="predicted"/>
<evidence type="ECO:0000313" key="3">
    <source>
        <dbReference type="Proteomes" id="UP001527925"/>
    </source>
</evidence>
<dbReference type="Pfam" id="PF09796">
    <property type="entry name" value="QCR10"/>
    <property type="match status" value="1"/>
</dbReference>
<dbReference type="Proteomes" id="UP001527925">
    <property type="component" value="Unassembled WGS sequence"/>
</dbReference>
<organism evidence="2 3">
    <name type="scientific">Polyrhizophydium stewartii</name>
    <dbReference type="NCBI Taxonomy" id="2732419"/>
    <lineage>
        <taxon>Eukaryota</taxon>
        <taxon>Fungi</taxon>
        <taxon>Fungi incertae sedis</taxon>
        <taxon>Chytridiomycota</taxon>
        <taxon>Chytridiomycota incertae sedis</taxon>
        <taxon>Chytridiomycetes</taxon>
        <taxon>Rhizophydiales</taxon>
        <taxon>Rhizophydiales incertae sedis</taxon>
        <taxon>Polyrhizophydium</taxon>
    </lineage>
</organism>
<evidence type="ECO:0000256" key="1">
    <source>
        <dbReference type="SAM" id="Phobius"/>
    </source>
</evidence>
<keyword evidence="1" id="KW-1133">Transmembrane helix</keyword>
<keyword evidence="3" id="KW-1185">Reference proteome</keyword>